<dbReference type="Proteomes" id="UP000740883">
    <property type="component" value="Unassembled WGS sequence"/>
</dbReference>
<keyword evidence="1" id="KW-0479">Metal-binding</keyword>
<dbReference type="InterPro" id="IPR036875">
    <property type="entry name" value="Znf_CCHC_sf"/>
</dbReference>
<reference evidence="3 4" key="1">
    <citation type="journal article" date="2020" name="Genome Biol. Evol.">
        <title>Comparative genomics of strictly vertically transmitted, feminizing microsporidia endosymbionts of amphipod crustaceans.</title>
        <authorList>
            <person name="Cormier A."/>
            <person name="Chebbi M.A."/>
            <person name="Giraud I."/>
            <person name="Wattier R."/>
            <person name="Teixeira M."/>
            <person name="Gilbert C."/>
            <person name="Rigaud T."/>
            <person name="Cordaux R."/>
        </authorList>
    </citation>
    <scope>NUCLEOTIDE SEQUENCE [LARGE SCALE GENOMIC DNA]</scope>
    <source>
        <strain evidence="3 4">Ou3-Ou53</strain>
    </source>
</reference>
<dbReference type="SMART" id="SM00343">
    <property type="entry name" value="ZnF_C2HC"/>
    <property type="match status" value="1"/>
</dbReference>
<dbReference type="AlphaFoldDB" id="A0A9P6KX95"/>
<gene>
    <name evidence="3" type="ORF">NGRA_3342</name>
</gene>
<evidence type="ECO:0000259" key="2">
    <source>
        <dbReference type="PROSITE" id="PS50158"/>
    </source>
</evidence>
<feature type="domain" description="CCHC-type" evidence="2">
    <location>
        <begin position="128"/>
        <end position="143"/>
    </location>
</feature>
<keyword evidence="1" id="KW-0862">Zinc</keyword>
<keyword evidence="4" id="KW-1185">Reference proteome</keyword>
<evidence type="ECO:0000256" key="1">
    <source>
        <dbReference type="PROSITE-ProRule" id="PRU00047"/>
    </source>
</evidence>
<organism evidence="3 4">
    <name type="scientific">Nosema granulosis</name>
    <dbReference type="NCBI Taxonomy" id="83296"/>
    <lineage>
        <taxon>Eukaryota</taxon>
        <taxon>Fungi</taxon>
        <taxon>Fungi incertae sedis</taxon>
        <taxon>Microsporidia</taxon>
        <taxon>Nosematidae</taxon>
        <taxon>Nosema</taxon>
    </lineage>
</organism>
<dbReference type="GO" id="GO:0003676">
    <property type="term" value="F:nucleic acid binding"/>
    <property type="evidence" value="ECO:0007669"/>
    <property type="project" value="InterPro"/>
</dbReference>
<protein>
    <recommendedName>
        <fullName evidence="2">CCHC-type domain-containing protein</fullName>
    </recommendedName>
</protein>
<sequence length="179" mass="21558">MINMANTRKNRVAKETRSQVARRLVNEAKRIEMRIRIVSEVELVTMRQVIGFASDDLQDFIGEKFLEAIKEWKKIIELLENQCDEEEYKEYIYNEAQKIVREEVSKLVQEREEENRLVWRLIKENTICFICNEKGHKARDCTKRVNFNEVCGREIIREKSDNMNNSSRENDRDERKRKK</sequence>
<dbReference type="EMBL" id="SBJO01000858">
    <property type="protein sequence ID" value="KAF9754373.1"/>
    <property type="molecule type" value="Genomic_DNA"/>
</dbReference>
<keyword evidence="1" id="KW-0863">Zinc-finger</keyword>
<dbReference type="InterPro" id="IPR001878">
    <property type="entry name" value="Znf_CCHC"/>
</dbReference>
<dbReference type="OrthoDB" id="3863715at2759"/>
<accession>A0A9P6KX95</accession>
<name>A0A9P6KX95_9MICR</name>
<proteinExistence type="predicted"/>
<evidence type="ECO:0000313" key="3">
    <source>
        <dbReference type="EMBL" id="KAF9754373.1"/>
    </source>
</evidence>
<evidence type="ECO:0000313" key="4">
    <source>
        <dbReference type="Proteomes" id="UP000740883"/>
    </source>
</evidence>
<comment type="caution">
    <text evidence="3">The sequence shown here is derived from an EMBL/GenBank/DDBJ whole genome shotgun (WGS) entry which is preliminary data.</text>
</comment>
<dbReference type="Gene3D" id="4.10.60.10">
    <property type="entry name" value="Zinc finger, CCHC-type"/>
    <property type="match status" value="1"/>
</dbReference>
<dbReference type="Pfam" id="PF00098">
    <property type="entry name" value="zf-CCHC"/>
    <property type="match status" value="1"/>
</dbReference>
<dbReference type="SUPFAM" id="SSF57756">
    <property type="entry name" value="Retrovirus zinc finger-like domains"/>
    <property type="match status" value="1"/>
</dbReference>
<dbReference type="PROSITE" id="PS50158">
    <property type="entry name" value="ZF_CCHC"/>
    <property type="match status" value="1"/>
</dbReference>
<dbReference type="GO" id="GO:0008270">
    <property type="term" value="F:zinc ion binding"/>
    <property type="evidence" value="ECO:0007669"/>
    <property type="project" value="UniProtKB-KW"/>
</dbReference>